<comment type="caution">
    <text evidence="2">The sequence shown here is derived from an EMBL/GenBank/DDBJ whole genome shotgun (WGS) entry which is preliminary data.</text>
</comment>
<dbReference type="Proteomes" id="UP000092993">
    <property type="component" value="Unassembled WGS sequence"/>
</dbReference>
<gene>
    <name evidence="2" type="ORF">A0H81_07935</name>
</gene>
<protein>
    <submittedName>
        <fullName evidence="2">Uncharacterized protein</fullName>
    </submittedName>
</protein>
<keyword evidence="3" id="KW-1185">Reference proteome</keyword>
<evidence type="ECO:0000313" key="3">
    <source>
        <dbReference type="Proteomes" id="UP000092993"/>
    </source>
</evidence>
<evidence type="ECO:0000256" key="1">
    <source>
        <dbReference type="SAM" id="MobiDB-lite"/>
    </source>
</evidence>
<evidence type="ECO:0000313" key="2">
    <source>
        <dbReference type="EMBL" id="OBZ72609.1"/>
    </source>
</evidence>
<name>A0A1C7M892_GRIFR</name>
<feature type="compositionally biased region" description="Basic and acidic residues" evidence="1">
    <location>
        <begin position="39"/>
        <end position="52"/>
    </location>
</feature>
<dbReference type="AlphaFoldDB" id="A0A1C7M892"/>
<proteinExistence type="predicted"/>
<accession>A0A1C7M892</accession>
<feature type="region of interest" description="Disordered" evidence="1">
    <location>
        <begin position="27"/>
        <end position="70"/>
    </location>
</feature>
<feature type="compositionally biased region" description="Acidic residues" evidence="1">
    <location>
        <begin position="29"/>
        <end position="38"/>
    </location>
</feature>
<dbReference type="EMBL" id="LUGG01000009">
    <property type="protein sequence ID" value="OBZ72609.1"/>
    <property type="molecule type" value="Genomic_DNA"/>
</dbReference>
<organism evidence="2 3">
    <name type="scientific">Grifola frondosa</name>
    <name type="common">Maitake</name>
    <name type="synonym">Polyporus frondosus</name>
    <dbReference type="NCBI Taxonomy" id="5627"/>
    <lineage>
        <taxon>Eukaryota</taxon>
        <taxon>Fungi</taxon>
        <taxon>Dikarya</taxon>
        <taxon>Basidiomycota</taxon>
        <taxon>Agaricomycotina</taxon>
        <taxon>Agaricomycetes</taxon>
        <taxon>Polyporales</taxon>
        <taxon>Grifolaceae</taxon>
        <taxon>Grifola</taxon>
    </lineage>
</organism>
<reference evidence="2 3" key="1">
    <citation type="submission" date="2016-03" db="EMBL/GenBank/DDBJ databases">
        <title>Whole genome sequencing of Grifola frondosa 9006-11.</title>
        <authorList>
            <person name="Min B."/>
            <person name="Park H."/>
            <person name="Kim J.-G."/>
            <person name="Cho H."/>
            <person name="Oh Y.-L."/>
            <person name="Kong W.-S."/>
            <person name="Choi I.-G."/>
        </authorList>
    </citation>
    <scope>NUCLEOTIDE SEQUENCE [LARGE SCALE GENOMIC DNA]</scope>
    <source>
        <strain evidence="2 3">9006-11</strain>
    </source>
</reference>
<sequence length="70" mass="7407">MPSPPTRSSPGSCKKPVNIVHSAILVAGDGEDEFGGDGEGERPAEKEREGDMRNVPVGAQINRPRLLPSI</sequence>